<dbReference type="AlphaFoldDB" id="A0A8J2K8N4"/>
<evidence type="ECO:0000313" key="3">
    <source>
        <dbReference type="Proteomes" id="UP000708208"/>
    </source>
</evidence>
<organism evidence="2 3">
    <name type="scientific">Allacma fusca</name>
    <dbReference type="NCBI Taxonomy" id="39272"/>
    <lineage>
        <taxon>Eukaryota</taxon>
        <taxon>Metazoa</taxon>
        <taxon>Ecdysozoa</taxon>
        <taxon>Arthropoda</taxon>
        <taxon>Hexapoda</taxon>
        <taxon>Collembola</taxon>
        <taxon>Symphypleona</taxon>
        <taxon>Sminthuridae</taxon>
        <taxon>Allacma</taxon>
    </lineage>
</organism>
<dbReference type="Proteomes" id="UP000708208">
    <property type="component" value="Unassembled WGS sequence"/>
</dbReference>
<evidence type="ECO:0000256" key="1">
    <source>
        <dbReference type="SAM" id="MobiDB-lite"/>
    </source>
</evidence>
<accession>A0A8J2K8N4</accession>
<feature type="non-terminal residue" evidence="2">
    <location>
        <position position="41"/>
    </location>
</feature>
<feature type="region of interest" description="Disordered" evidence="1">
    <location>
        <begin position="13"/>
        <end position="41"/>
    </location>
</feature>
<reference evidence="2" key="1">
    <citation type="submission" date="2021-06" db="EMBL/GenBank/DDBJ databases">
        <authorList>
            <person name="Hodson N. C."/>
            <person name="Mongue J. A."/>
            <person name="Jaron S. K."/>
        </authorList>
    </citation>
    <scope>NUCLEOTIDE SEQUENCE</scope>
</reference>
<evidence type="ECO:0000313" key="2">
    <source>
        <dbReference type="EMBL" id="CAG7733769.1"/>
    </source>
</evidence>
<sequence>MLLMAATVLAQGPGYNYQKPEPPRGTYLPPATGVPATTRPP</sequence>
<comment type="caution">
    <text evidence="2">The sequence shown here is derived from an EMBL/GenBank/DDBJ whole genome shotgun (WGS) entry which is preliminary data.</text>
</comment>
<gene>
    <name evidence="2" type="ORF">AFUS01_LOCUS22192</name>
</gene>
<name>A0A8J2K8N4_9HEXA</name>
<keyword evidence="3" id="KW-1185">Reference proteome</keyword>
<dbReference type="EMBL" id="CAJVCH010255804">
    <property type="protein sequence ID" value="CAG7733769.1"/>
    <property type="molecule type" value="Genomic_DNA"/>
</dbReference>
<protein>
    <submittedName>
        <fullName evidence="2">Uncharacterized protein</fullName>
    </submittedName>
</protein>
<proteinExistence type="predicted"/>